<proteinExistence type="predicted"/>
<dbReference type="GO" id="GO:0005634">
    <property type="term" value="C:nucleus"/>
    <property type="evidence" value="ECO:0007669"/>
    <property type="project" value="UniProtKB-SubCell"/>
</dbReference>
<reference evidence="4" key="1">
    <citation type="submission" date="2023-04" db="EMBL/GenBank/DDBJ databases">
        <authorList>
            <person name="Vijverberg K."/>
            <person name="Xiong W."/>
            <person name="Schranz E."/>
        </authorList>
    </citation>
    <scope>NUCLEOTIDE SEQUENCE</scope>
</reference>
<evidence type="ECO:0000259" key="3">
    <source>
        <dbReference type="Pfam" id="PF16987"/>
    </source>
</evidence>
<sequence length="125" mass="14348">MDTNSWRFQLHAASRRRMVNRIMVTFKRHLPFSGQEGLDELHKIAVRFEEKIYNAATSLVDYLQKISLKMLITEPRIAMPAAQAQAEVSMVFEKTDSDGWVGLALPIHSQLVCHVRVLQADVERI</sequence>
<evidence type="ECO:0000313" key="5">
    <source>
        <dbReference type="Proteomes" id="UP001177003"/>
    </source>
</evidence>
<name>A0AA36E662_LACSI</name>
<evidence type="ECO:0000256" key="2">
    <source>
        <dbReference type="ARBA" id="ARBA00023242"/>
    </source>
</evidence>
<organism evidence="4 5">
    <name type="scientific">Lactuca saligna</name>
    <name type="common">Willowleaf lettuce</name>
    <dbReference type="NCBI Taxonomy" id="75948"/>
    <lineage>
        <taxon>Eukaryota</taxon>
        <taxon>Viridiplantae</taxon>
        <taxon>Streptophyta</taxon>
        <taxon>Embryophyta</taxon>
        <taxon>Tracheophyta</taxon>
        <taxon>Spermatophyta</taxon>
        <taxon>Magnoliopsida</taxon>
        <taxon>eudicotyledons</taxon>
        <taxon>Gunneridae</taxon>
        <taxon>Pentapetalae</taxon>
        <taxon>asterids</taxon>
        <taxon>campanulids</taxon>
        <taxon>Asterales</taxon>
        <taxon>Asteraceae</taxon>
        <taxon>Cichorioideae</taxon>
        <taxon>Cichorieae</taxon>
        <taxon>Lactucinae</taxon>
        <taxon>Lactuca</taxon>
    </lineage>
</organism>
<dbReference type="PANTHER" id="PTHR33137">
    <property type="entry name" value="MEDIATOR OF RNA POLYMERASE II TRANSCRIPTION SUBUNIT 15A-RELATED"/>
    <property type="match status" value="1"/>
</dbReference>
<dbReference type="Gene3D" id="1.10.246.20">
    <property type="entry name" value="Coactivator CBP, KIX domain"/>
    <property type="match status" value="1"/>
</dbReference>
<keyword evidence="2" id="KW-0539">Nucleus</keyword>
<accession>A0AA36E662</accession>
<dbReference type="FunFam" id="1.10.246.20:FF:000003">
    <property type="entry name" value="Mediator of RNA polymerase II transcription subunit 15a"/>
    <property type="match status" value="1"/>
</dbReference>
<dbReference type="Proteomes" id="UP001177003">
    <property type="component" value="Chromosome 5"/>
</dbReference>
<dbReference type="Pfam" id="PF16987">
    <property type="entry name" value="KIX_2"/>
    <property type="match status" value="1"/>
</dbReference>
<dbReference type="PANTHER" id="PTHR33137:SF4">
    <property type="entry name" value="MEDIATOR OF RNA POLYMERASE II TRANSCRIPTION SUBUNIT 15A-RELATED"/>
    <property type="match status" value="1"/>
</dbReference>
<comment type="subcellular location">
    <subcellularLocation>
        <location evidence="1">Nucleus</location>
    </subcellularLocation>
</comment>
<dbReference type="InterPro" id="IPR044661">
    <property type="entry name" value="MED15a/b/c-like"/>
</dbReference>
<evidence type="ECO:0000313" key="4">
    <source>
        <dbReference type="EMBL" id="CAI9284769.1"/>
    </source>
</evidence>
<gene>
    <name evidence="4" type="ORF">LSALG_LOCUS24277</name>
</gene>
<dbReference type="GO" id="GO:0031490">
    <property type="term" value="F:chromatin DNA binding"/>
    <property type="evidence" value="ECO:0007669"/>
    <property type="project" value="InterPro"/>
</dbReference>
<keyword evidence="5" id="KW-1185">Reference proteome</keyword>
<dbReference type="EMBL" id="OX465081">
    <property type="protein sequence ID" value="CAI9284769.1"/>
    <property type="molecule type" value="Genomic_DNA"/>
</dbReference>
<dbReference type="GO" id="GO:0003713">
    <property type="term" value="F:transcription coactivator activity"/>
    <property type="evidence" value="ECO:0007669"/>
    <property type="project" value="InterPro"/>
</dbReference>
<dbReference type="InterPro" id="IPR036529">
    <property type="entry name" value="KIX_dom_sf"/>
</dbReference>
<feature type="domain" description="Mediator complex subunit 15 KIX" evidence="3">
    <location>
        <begin position="3"/>
        <end position="83"/>
    </location>
</feature>
<evidence type="ECO:0000256" key="1">
    <source>
        <dbReference type="ARBA" id="ARBA00004123"/>
    </source>
</evidence>
<protein>
    <recommendedName>
        <fullName evidence="3">Mediator complex subunit 15 KIX domain-containing protein</fullName>
    </recommendedName>
</protein>
<dbReference type="AlphaFoldDB" id="A0AA36E662"/>
<dbReference type="InterPro" id="IPR036546">
    <property type="entry name" value="MED15_KIX"/>
</dbReference>